<evidence type="ECO:0000313" key="2">
    <source>
        <dbReference type="EMBL" id="KAJ8888632.1"/>
    </source>
</evidence>
<evidence type="ECO:0000256" key="1">
    <source>
        <dbReference type="SAM" id="MobiDB-lite"/>
    </source>
</evidence>
<evidence type="ECO:0000313" key="3">
    <source>
        <dbReference type="Proteomes" id="UP001159363"/>
    </source>
</evidence>
<dbReference type="EMBL" id="JARBHB010000003">
    <property type="protein sequence ID" value="KAJ8888632.1"/>
    <property type="molecule type" value="Genomic_DNA"/>
</dbReference>
<reference evidence="2 3" key="1">
    <citation type="submission" date="2023-02" db="EMBL/GenBank/DDBJ databases">
        <title>LHISI_Scaffold_Assembly.</title>
        <authorList>
            <person name="Stuart O.P."/>
            <person name="Cleave R."/>
            <person name="Magrath M.J.L."/>
            <person name="Mikheyev A.S."/>
        </authorList>
    </citation>
    <scope>NUCLEOTIDE SEQUENCE [LARGE SCALE GENOMIC DNA]</scope>
    <source>
        <strain evidence="2">Daus_M_001</strain>
        <tissue evidence="2">Leg muscle</tissue>
    </source>
</reference>
<proteinExistence type="predicted"/>
<comment type="caution">
    <text evidence="2">The sequence shown here is derived from an EMBL/GenBank/DDBJ whole genome shotgun (WGS) entry which is preliminary data.</text>
</comment>
<organism evidence="2 3">
    <name type="scientific">Dryococelus australis</name>
    <dbReference type="NCBI Taxonomy" id="614101"/>
    <lineage>
        <taxon>Eukaryota</taxon>
        <taxon>Metazoa</taxon>
        <taxon>Ecdysozoa</taxon>
        <taxon>Arthropoda</taxon>
        <taxon>Hexapoda</taxon>
        <taxon>Insecta</taxon>
        <taxon>Pterygota</taxon>
        <taxon>Neoptera</taxon>
        <taxon>Polyneoptera</taxon>
        <taxon>Phasmatodea</taxon>
        <taxon>Verophasmatodea</taxon>
        <taxon>Anareolatae</taxon>
        <taxon>Phasmatidae</taxon>
        <taxon>Eurycanthinae</taxon>
        <taxon>Dryococelus</taxon>
    </lineage>
</organism>
<feature type="region of interest" description="Disordered" evidence="1">
    <location>
        <begin position="1"/>
        <end position="24"/>
    </location>
</feature>
<keyword evidence="3" id="KW-1185">Reference proteome</keyword>
<name>A0ABQ9HW67_9NEOP</name>
<dbReference type="Proteomes" id="UP001159363">
    <property type="component" value="Chromosome 3"/>
</dbReference>
<accession>A0ABQ9HW67</accession>
<sequence length="627" mass="69526">MERNVGRNGSTSRESSGDHQHPPRFLHVKIRRESNPVHGMEGEYFGQYCPRRILLEYCKDNDVLSEDCVACGMCDMTYSQMTSMRASLCAEANDGASADTSQRYMPLDCRFTDHRATVLLSDSACCNKQQPRYEIIRMSGEFNAVEAYVDEATDLSSSSHLHEAKFMKEVLEREGVMRIGMFWSAINSEVLSAAEGQVRNARVEDTVVLGFLLSLCGAGSGNTPHEAIDADVSIEGSYAAWLSPSPSRPIILLVGNPVTYSQSAVTDRIGNCQAIKSSCPPEPTSSPPPLTSSPALIYVGAGIGGGGGNNPRLVISLHLQFPWPRSDYSREPVFSRRLERAGRVPAALALDVAFGKLSGDIWAALKGTMAGKREIPKNTRRPAALSGTIPTTCEDPRVTRPGLNPEFPDHSLSESPPIHEHFSSRDLFLRLRCIELRTTMPLAPSAPSQVDAIVAFTVAEMINEDTQREFLRRLKDLISRKRLDLPSSQWQLLHKTHLSIQHNLSSSFWQSIEFPMYGSHRIDFAPFNIFISPKTKFDLKGIRFQDVEKVQENATRHVLTIPDKKFELASAIEQQTSFPALDLDSEQEEKSLETRFLHGHFERVNLKELIDIPGVVPEGLSGDGLAN</sequence>
<protein>
    <submittedName>
        <fullName evidence="2">Uncharacterized protein</fullName>
    </submittedName>
</protein>
<gene>
    <name evidence="2" type="ORF">PR048_008124</name>
</gene>